<organism evidence="2 3">
    <name type="scientific">candidate division WWE3 bacterium</name>
    <dbReference type="NCBI Taxonomy" id="2053526"/>
    <lineage>
        <taxon>Bacteria</taxon>
        <taxon>Katanobacteria</taxon>
    </lineage>
</organism>
<evidence type="ECO:0000313" key="3">
    <source>
        <dbReference type="Proteomes" id="UP000265540"/>
    </source>
</evidence>
<keyword evidence="1" id="KW-0472">Membrane</keyword>
<reference evidence="2 3" key="1">
    <citation type="journal article" date="2017" name="ISME J.">
        <title>Energy and carbon metabolisms in a deep terrestrial subsurface fluid microbial community.</title>
        <authorList>
            <person name="Momper L."/>
            <person name="Jungbluth S.P."/>
            <person name="Lee M.D."/>
            <person name="Amend J.P."/>
        </authorList>
    </citation>
    <scope>NUCLEOTIDE SEQUENCE [LARGE SCALE GENOMIC DNA]</scope>
    <source>
        <strain evidence="2">SURF_46</strain>
    </source>
</reference>
<gene>
    <name evidence="2" type="ORF">C4561_03760</name>
</gene>
<keyword evidence="1" id="KW-0812">Transmembrane</keyword>
<proteinExistence type="predicted"/>
<evidence type="ECO:0000313" key="2">
    <source>
        <dbReference type="EMBL" id="RJR26864.1"/>
    </source>
</evidence>
<comment type="caution">
    <text evidence="2">The sequence shown here is derived from an EMBL/GenBank/DDBJ whole genome shotgun (WGS) entry which is preliminary data.</text>
</comment>
<name>A0A3A4ZC75_UNCKA</name>
<dbReference type="AlphaFoldDB" id="A0A3A4ZC75"/>
<keyword evidence="1" id="KW-1133">Transmembrane helix</keyword>
<feature type="transmembrane region" description="Helical" evidence="1">
    <location>
        <begin position="25"/>
        <end position="41"/>
    </location>
</feature>
<dbReference type="EMBL" id="QZJF01000017">
    <property type="protein sequence ID" value="RJR26864.1"/>
    <property type="molecule type" value="Genomic_DNA"/>
</dbReference>
<evidence type="ECO:0000256" key="1">
    <source>
        <dbReference type="SAM" id="Phobius"/>
    </source>
</evidence>
<accession>A0A3A4ZC75</accession>
<sequence length="97" mass="11867">MRKQLRRLVDAWFELCDPTYKPRKITKIGYGLAFMSFFLVYRMPEYALPVILAVFLVFLCFKIILKFQDRRYRKIYIEPSHIREPSMATRITEHRFK</sequence>
<dbReference type="Proteomes" id="UP000265540">
    <property type="component" value="Unassembled WGS sequence"/>
</dbReference>
<feature type="transmembrane region" description="Helical" evidence="1">
    <location>
        <begin position="47"/>
        <end position="65"/>
    </location>
</feature>
<protein>
    <submittedName>
        <fullName evidence="2">Uncharacterized protein</fullName>
    </submittedName>
</protein>